<dbReference type="AlphaFoldDB" id="C8WXJ7"/>
<dbReference type="STRING" id="521098.Aaci_1806"/>
<dbReference type="KEGG" id="aac:Aaci_1806"/>
<keyword evidence="2" id="KW-1185">Reference proteome</keyword>
<dbReference type="Proteomes" id="UP000001917">
    <property type="component" value="Chromosome"/>
</dbReference>
<reference evidence="1 2" key="2">
    <citation type="journal article" date="2010" name="Stand. Genomic Sci.">
        <title>Complete genome sequence of Alicyclobacillus acidocaldarius type strain (104-IA).</title>
        <authorList>
            <person name="Mavromatis K."/>
            <person name="Sikorski J."/>
            <person name="Lapidus A."/>
            <person name="Glavina Del Rio T."/>
            <person name="Copeland A."/>
            <person name="Tice H."/>
            <person name="Cheng J.F."/>
            <person name="Lucas S."/>
            <person name="Chen F."/>
            <person name="Nolan M."/>
            <person name="Bruce D."/>
            <person name="Goodwin L."/>
            <person name="Pitluck S."/>
            <person name="Ivanova N."/>
            <person name="Ovchinnikova G."/>
            <person name="Pati A."/>
            <person name="Chen A."/>
            <person name="Palaniappan K."/>
            <person name="Land M."/>
            <person name="Hauser L."/>
            <person name="Chang Y.J."/>
            <person name="Jeffries C.D."/>
            <person name="Chain P."/>
            <person name="Meincke L."/>
            <person name="Sims D."/>
            <person name="Chertkov O."/>
            <person name="Han C."/>
            <person name="Brettin T."/>
            <person name="Detter J.C."/>
            <person name="Wahrenburg C."/>
            <person name="Rohde M."/>
            <person name="Pukall R."/>
            <person name="Goker M."/>
            <person name="Bristow J."/>
            <person name="Eisen J.A."/>
            <person name="Markowitz V."/>
            <person name="Hugenholtz P."/>
            <person name="Klenk H.P."/>
            <person name="Kyrpides N.C."/>
        </authorList>
    </citation>
    <scope>NUCLEOTIDE SEQUENCE [LARGE SCALE GENOMIC DNA]</scope>
    <source>
        <strain evidence="2">ATCC 27009 / DSM 446 / BCRC 14685 / JCM 5260 / KCTC 1825 / NBRC 15652 / NCIMB 11725 / NRRL B-14509 / 104-IA</strain>
    </source>
</reference>
<reference evidence="2" key="1">
    <citation type="submission" date="2009-09" db="EMBL/GenBank/DDBJ databases">
        <title>The complete chromosome of Alicyclobacillus acidocaldarius subsp. acidocaldarius DSM 446.</title>
        <authorList>
            <consortium name="US DOE Joint Genome Institute (JGI-PGF)"/>
            <person name="Lucas S."/>
            <person name="Copeland A."/>
            <person name="Lapidus A."/>
            <person name="Glavina del Rio T."/>
            <person name="Dalin E."/>
            <person name="Tice H."/>
            <person name="Bruce D."/>
            <person name="Goodwin L."/>
            <person name="Pitluck S."/>
            <person name="Kyrpides N."/>
            <person name="Mavromatis K."/>
            <person name="Ivanova N."/>
            <person name="Ovchinnikova G."/>
            <person name="Chertkov O."/>
            <person name="Sims D."/>
            <person name="Brettin T."/>
            <person name="Detter J.C."/>
            <person name="Han C."/>
            <person name="Larimer F."/>
            <person name="Land M."/>
            <person name="Hauser L."/>
            <person name="Markowitz V."/>
            <person name="Cheng J.-F."/>
            <person name="Hugenholtz P."/>
            <person name="Woyke T."/>
            <person name="Wu D."/>
            <person name="Pukall R."/>
            <person name="Klenk H.-P."/>
            <person name="Eisen J.A."/>
        </authorList>
    </citation>
    <scope>NUCLEOTIDE SEQUENCE [LARGE SCALE GENOMIC DNA]</scope>
    <source>
        <strain evidence="2">ATCC 27009 / DSM 446 / BCRC 14685 / JCM 5260 / KCTC 1825 / NBRC 15652 / NCIMB 11725 / NRRL B-14509 / 104-IA</strain>
    </source>
</reference>
<organism evidence="1 2">
    <name type="scientific">Alicyclobacillus acidocaldarius subsp. acidocaldarius (strain ATCC 27009 / DSM 446 / BCRC 14685 / JCM 5260 / KCTC 1825 / NBRC 15652 / NCIMB 11725 / NRRL B-14509 / 104-IA)</name>
    <name type="common">Bacillus acidocaldarius</name>
    <dbReference type="NCBI Taxonomy" id="521098"/>
    <lineage>
        <taxon>Bacteria</taxon>
        <taxon>Bacillati</taxon>
        <taxon>Bacillota</taxon>
        <taxon>Bacilli</taxon>
        <taxon>Bacillales</taxon>
        <taxon>Alicyclobacillaceae</taxon>
        <taxon>Alicyclobacillus</taxon>
    </lineage>
</organism>
<accession>C8WXJ7</accession>
<name>C8WXJ7_ALIAD</name>
<dbReference type="EMBL" id="CP001727">
    <property type="protein sequence ID" value="ACV58818.1"/>
    <property type="molecule type" value="Genomic_DNA"/>
</dbReference>
<dbReference type="HOGENOM" id="CLU_2340604_0_0_9"/>
<sequence>MDSVRRVTLEDAHAASSASAFGGSLVLREMSGALYTYYLNSNHQLVRVKAGGGTAVIATDVRAFSASQKSASTGWLLTISVQTMDGESLSWDVGNGG</sequence>
<protein>
    <submittedName>
        <fullName evidence="1">Uncharacterized protein</fullName>
    </submittedName>
</protein>
<gene>
    <name evidence="1" type="ordered locus">Aaci_1806</name>
</gene>
<evidence type="ECO:0000313" key="2">
    <source>
        <dbReference type="Proteomes" id="UP000001917"/>
    </source>
</evidence>
<proteinExistence type="predicted"/>
<evidence type="ECO:0000313" key="1">
    <source>
        <dbReference type="EMBL" id="ACV58818.1"/>
    </source>
</evidence>